<dbReference type="SUPFAM" id="SSF57903">
    <property type="entry name" value="FYVE/PHD zinc finger"/>
    <property type="match status" value="1"/>
</dbReference>
<feature type="site" description="Histone H3K4me3 binding" evidence="8">
    <location>
        <position position="382"/>
    </location>
</feature>
<dbReference type="VEuPathDB" id="FungiDB:A1Q1_00197"/>
<evidence type="ECO:0000256" key="9">
    <source>
        <dbReference type="PIRSR" id="PIRSR628651-51"/>
    </source>
</evidence>
<feature type="binding site" evidence="9">
    <location>
        <position position="360"/>
    </location>
    <ligand>
        <name>Zn(2+)</name>
        <dbReference type="ChEBI" id="CHEBI:29105"/>
        <label>1</label>
    </ligand>
</feature>
<dbReference type="InterPro" id="IPR042020">
    <property type="entry name" value="ING3_PHD"/>
</dbReference>
<comment type="function">
    <text evidence="11">Component of an histone acetyltransferase complex.</text>
</comment>
<dbReference type="GO" id="GO:0000785">
    <property type="term" value="C:chromatin"/>
    <property type="evidence" value="ECO:0007669"/>
    <property type="project" value="UniProtKB-ARBA"/>
</dbReference>
<dbReference type="Proteomes" id="UP000002748">
    <property type="component" value="Unassembled WGS sequence"/>
</dbReference>
<evidence type="ECO:0000256" key="8">
    <source>
        <dbReference type="PIRSR" id="PIRSR628651-50"/>
    </source>
</evidence>
<dbReference type="PANTHER" id="PTHR10333">
    <property type="entry name" value="INHIBITOR OF GROWTH PROTEIN"/>
    <property type="match status" value="1"/>
</dbReference>
<dbReference type="RefSeq" id="XP_014182000.1">
    <property type="nucleotide sequence ID" value="XM_014326525.1"/>
</dbReference>
<comment type="subcellular location">
    <subcellularLocation>
        <location evidence="1 11">Nucleus</location>
    </subcellularLocation>
</comment>
<comment type="subunit">
    <text evidence="11">Component of an histone acetyltransferase complex. Interacts with H3K4me3 and to a lesser extent with H3K4me2.</text>
</comment>
<dbReference type="Pfam" id="PF12998">
    <property type="entry name" value="ING"/>
    <property type="match status" value="1"/>
</dbReference>
<comment type="caution">
    <text evidence="14">The sequence shown here is derived from an EMBL/GenBank/DDBJ whole genome shotgun (WGS) entry which is preliminary data.</text>
</comment>
<dbReference type="EMBL" id="ALBS01000102">
    <property type="protein sequence ID" value="EJT50499.1"/>
    <property type="molecule type" value="Genomic_DNA"/>
</dbReference>
<feature type="site" description="Histone H3K4me3 binding" evidence="8">
    <location>
        <position position="370"/>
    </location>
</feature>
<dbReference type="PANTHER" id="PTHR10333:SF42">
    <property type="entry name" value="INHIBITOR OF GROWTH PROTEIN 5"/>
    <property type="match status" value="1"/>
</dbReference>
<dbReference type="GO" id="GO:0008270">
    <property type="term" value="F:zinc ion binding"/>
    <property type="evidence" value="ECO:0007669"/>
    <property type="project" value="UniProtKB-KW"/>
</dbReference>
<feature type="binding site" evidence="9">
    <location>
        <position position="373"/>
    </location>
    <ligand>
        <name>Zn(2+)</name>
        <dbReference type="ChEBI" id="CHEBI:29105"/>
        <label>2</label>
    </ligand>
</feature>
<comment type="domain">
    <text evidence="11">The PHD-type zinc finger mediates the binding to H3K4me3.</text>
</comment>
<dbReference type="AlphaFoldDB" id="J6F0R1"/>
<dbReference type="InterPro" id="IPR001965">
    <property type="entry name" value="Znf_PHD"/>
</dbReference>
<dbReference type="CDD" id="cd15585">
    <property type="entry name" value="PHD_ING3"/>
    <property type="match status" value="1"/>
</dbReference>
<comment type="similarity">
    <text evidence="2 11">Belongs to the ING family.</text>
</comment>
<feature type="binding site" evidence="9">
    <location>
        <position position="362"/>
    </location>
    <ligand>
        <name>Zn(2+)</name>
        <dbReference type="ChEBI" id="CHEBI:29105"/>
        <label>1</label>
    </ligand>
</feature>
<evidence type="ECO:0000256" key="3">
    <source>
        <dbReference type="ARBA" id="ARBA00022723"/>
    </source>
</evidence>
<dbReference type="FunFam" id="3.30.40.10:FF:000535">
    <property type="entry name" value="Chromatin modification-related protein"/>
    <property type="match status" value="1"/>
</dbReference>
<dbReference type="PROSITE" id="PS50016">
    <property type="entry name" value="ZF_PHD_2"/>
    <property type="match status" value="1"/>
</dbReference>
<name>J6F0R1_TRIAS</name>
<dbReference type="SMART" id="SM00249">
    <property type="entry name" value="PHD"/>
    <property type="match status" value="1"/>
</dbReference>
<organism evidence="14 15">
    <name type="scientific">Trichosporon asahii var. asahii (strain ATCC 90039 / CBS 2479 / JCM 2466 / KCTC 7840 / NBRC 103889/ NCYC 2677 / UAMH 7654)</name>
    <name type="common">Yeast</name>
    <dbReference type="NCBI Taxonomy" id="1186058"/>
    <lineage>
        <taxon>Eukaryota</taxon>
        <taxon>Fungi</taxon>
        <taxon>Dikarya</taxon>
        <taxon>Basidiomycota</taxon>
        <taxon>Agaricomycotina</taxon>
        <taxon>Tremellomycetes</taxon>
        <taxon>Trichosporonales</taxon>
        <taxon>Trichosporonaceae</taxon>
        <taxon>Trichosporon</taxon>
    </lineage>
</organism>
<evidence type="ECO:0000259" key="13">
    <source>
        <dbReference type="PROSITE" id="PS50016"/>
    </source>
</evidence>
<feature type="compositionally biased region" description="Pro residues" evidence="12">
    <location>
        <begin position="1"/>
        <end position="18"/>
    </location>
</feature>
<feature type="binding site" evidence="9">
    <location>
        <position position="387"/>
    </location>
    <ligand>
        <name>Zn(2+)</name>
        <dbReference type="ChEBI" id="CHEBI:29105"/>
        <label>1</label>
    </ligand>
</feature>
<dbReference type="KEGG" id="tasa:A1Q1_00197"/>
<feature type="binding site" evidence="9">
    <location>
        <position position="400"/>
    </location>
    <ligand>
        <name>Zn(2+)</name>
        <dbReference type="ChEBI" id="CHEBI:29105"/>
        <label>2</label>
    </ligand>
</feature>
<dbReference type="Gene3D" id="6.10.140.1740">
    <property type="match status" value="1"/>
</dbReference>
<evidence type="ECO:0000313" key="15">
    <source>
        <dbReference type="Proteomes" id="UP000002748"/>
    </source>
</evidence>
<keyword evidence="6 11" id="KW-0156">Chromatin regulator</keyword>
<feature type="binding site" evidence="9">
    <location>
        <position position="403"/>
    </location>
    <ligand>
        <name>Zn(2+)</name>
        <dbReference type="ChEBI" id="CHEBI:29105"/>
        <label>2</label>
    </ligand>
</feature>
<reference evidence="14 15" key="1">
    <citation type="journal article" date="2012" name="Eukaryot. Cell">
        <title>Draft genome sequence of CBS 2479, the standard type strain of Trichosporon asahii.</title>
        <authorList>
            <person name="Yang R.Y."/>
            <person name="Li H.T."/>
            <person name="Zhu H."/>
            <person name="Zhou G.P."/>
            <person name="Wang M."/>
            <person name="Wang L."/>
        </authorList>
    </citation>
    <scope>NUCLEOTIDE SEQUENCE [LARGE SCALE GENOMIC DNA]</scope>
    <source>
        <strain evidence="15">ATCC 90039 / CBS 2479 / JCM 2466 / KCTC 7840 / NCYC 2677 / UAMH 7654</strain>
    </source>
</reference>
<dbReference type="InterPro" id="IPR019787">
    <property type="entry name" value="Znf_PHD-finger"/>
</dbReference>
<feature type="binding site" evidence="9">
    <location>
        <position position="384"/>
    </location>
    <ligand>
        <name>Zn(2+)</name>
        <dbReference type="ChEBI" id="CHEBI:29105"/>
        <label>1</label>
    </ligand>
</feature>
<keyword evidence="5 9" id="KW-0862">Zinc</keyword>
<evidence type="ECO:0000256" key="7">
    <source>
        <dbReference type="ARBA" id="ARBA00023242"/>
    </source>
</evidence>
<accession>J6F0R1</accession>
<feature type="region of interest" description="Disordered" evidence="12">
    <location>
        <begin position="156"/>
        <end position="350"/>
    </location>
</feature>
<feature type="site" description="Histone H3K4me3 binding" evidence="8">
    <location>
        <position position="374"/>
    </location>
</feature>
<evidence type="ECO:0000256" key="1">
    <source>
        <dbReference type="ARBA" id="ARBA00004123"/>
    </source>
</evidence>
<feature type="domain" description="PHD-type" evidence="13">
    <location>
        <begin position="357"/>
        <end position="406"/>
    </location>
</feature>
<evidence type="ECO:0000256" key="4">
    <source>
        <dbReference type="ARBA" id="ARBA00022771"/>
    </source>
</evidence>
<dbReference type="PROSITE" id="PS01359">
    <property type="entry name" value="ZF_PHD_1"/>
    <property type="match status" value="1"/>
</dbReference>
<dbReference type="HOGENOM" id="CLU_006204_2_0_1"/>
<evidence type="ECO:0000256" key="10">
    <source>
        <dbReference type="PROSITE-ProRule" id="PRU00146"/>
    </source>
</evidence>
<keyword evidence="4 10" id="KW-0863">Zinc-finger</keyword>
<keyword evidence="3 9" id="KW-0479">Metal-binding</keyword>
<gene>
    <name evidence="14" type="ORF">A1Q1_00197</name>
</gene>
<keyword evidence="7 11" id="KW-0539">Nucleus</keyword>
<feature type="binding site" evidence="9">
    <location>
        <position position="378"/>
    </location>
    <ligand>
        <name>Zn(2+)</name>
        <dbReference type="ChEBI" id="CHEBI:29105"/>
        <label>2</label>
    </ligand>
</feature>
<dbReference type="GeneID" id="25983711"/>
<feature type="site" description="Histone H3K4me3 binding" evidence="8">
    <location>
        <position position="359"/>
    </location>
</feature>
<dbReference type="InterPro" id="IPR019786">
    <property type="entry name" value="Zinc_finger_PHD-type_CS"/>
</dbReference>
<evidence type="ECO:0000256" key="12">
    <source>
        <dbReference type="SAM" id="MobiDB-lite"/>
    </source>
</evidence>
<dbReference type="SMART" id="SM01408">
    <property type="entry name" value="ING"/>
    <property type="match status" value="1"/>
</dbReference>
<evidence type="ECO:0000313" key="14">
    <source>
        <dbReference type="EMBL" id="EJT50499.1"/>
    </source>
</evidence>
<feature type="compositionally biased region" description="Acidic residues" evidence="12">
    <location>
        <begin position="311"/>
        <end position="320"/>
    </location>
</feature>
<dbReference type="OrthoDB" id="5411773at2759"/>
<evidence type="ECO:0000256" key="11">
    <source>
        <dbReference type="RuleBase" id="RU361213"/>
    </source>
</evidence>
<dbReference type="InterPro" id="IPR024610">
    <property type="entry name" value="ING_N_histone-binding"/>
</dbReference>
<evidence type="ECO:0000256" key="5">
    <source>
        <dbReference type="ARBA" id="ARBA00022833"/>
    </source>
</evidence>
<evidence type="ECO:0000256" key="2">
    <source>
        <dbReference type="ARBA" id="ARBA00010210"/>
    </source>
</evidence>
<dbReference type="InterPro" id="IPR013083">
    <property type="entry name" value="Znf_RING/FYVE/PHD"/>
</dbReference>
<feature type="region of interest" description="Disordered" evidence="12">
    <location>
        <begin position="1"/>
        <end position="27"/>
    </location>
</feature>
<sequence>MPPKAAPVRPATPTPPPTGAGAAPSKDDTNDILVLQDFMDTIDQIPVEMTRVHSDLNELGAVLYCEFARLNGQLTAATLCNLERKLHQLIDWVQDPTIGPEQRFGLLQEIAEEAARYKLGGDDKIRVAGGACDGIMAHQRHISDLLASSTLLEKDPPSPYTATLTLPAVPAPPAGRRGGRTTGSPFTGKDGGGTPKRKKKAKETTKDDDDVSSVNGKEEKKKAASKRKNKPAEPVARTARQIAAAAAKAKAKAKAAEDSEDDTGDERRGTAMAVSASADSLAPSGALGVDLGSREGSATKKRSRKRGRDDDASDEEEEEEPPRKNGKKSTAAAAAAAYEEVEPEGDATAGENELDSKVYCTCRQVSYGEMIGCDDDDCEIEWYHVACLNLDKAPEGNWICPQCIERRKRHPKAKKPSKAKRK</sequence>
<protein>
    <recommendedName>
        <fullName evidence="11">Chromatin modification-related protein</fullName>
    </recommendedName>
</protein>
<dbReference type="InterPro" id="IPR011011">
    <property type="entry name" value="Znf_FYVE_PHD"/>
</dbReference>
<dbReference type="Gene3D" id="3.30.40.10">
    <property type="entry name" value="Zinc/RING finger domain, C3HC4 (zinc finger)"/>
    <property type="match status" value="1"/>
</dbReference>
<dbReference type="InterPro" id="IPR028651">
    <property type="entry name" value="ING_fam"/>
</dbReference>
<dbReference type="GO" id="GO:0006355">
    <property type="term" value="P:regulation of DNA-templated transcription"/>
    <property type="evidence" value="ECO:0007669"/>
    <property type="project" value="TreeGrafter"/>
</dbReference>
<dbReference type="GO" id="GO:0006325">
    <property type="term" value="P:chromatin organization"/>
    <property type="evidence" value="ECO:0007669"/>
    <property type="project" value="UniProtKB-KW"/>
</dbReference>
<proteinExistence type="inferred from homology"/>
<dbReference type="GO" id="GO:0005634">
    <property type="term" value="C:nucleus"/>
    <property type="evidence" value="ECO:0007669"/>
    <property type="project" value="UniProtKB-SubCell"/>
</dbReference>
<evidence type="ECO:0000256" key="6">
    <source>
        <dbReference type="ARBA" id="ARBA00022853"/>
    </source>
</evidence>